<feature type="region of interest" description="Disordered" evidence="1">
    <location>
        <begin position="135"/>
        <end position="162"/>
    </location>
</feature>
<evidence type="ECO:0000256" key="1">
    <source>
        <dbReference type="SAM" id="MobiDB-lite"/>
    </source>
</evidence>
<protein>
    <recommendedName>
        <fullName evidence="5">Fimbrial assembly protein</fullName>
    </recommendedName>
</protein>
<gene>
    <name evidence="3" type="ORF">SH580_14620</name>
</gene>
<sequence>MSNPTNIAPENESPPQADVLLLPAEYFFVESVEVPPALAPNELADFAELSMESIAPFPLEQLRWGFLTAPDGQSLLVYAALNDRLKRAGYTELENYTWVLPDFATLYGARVNSDTEIVLLGDAYDTTLKLPSGESIPQQIRSHRSDATPVTSPGSADPSLRLRPLPVELSDDGTPTFQFETVGDSPINGHWSPLTPDETTLWQADIRPAAYKTVERNARRTTAWVTRTLGYAAWFAIFLISLEALLFMGQLWLGTREAKIDAQATNVRRIEDTQSLMNKLEQVAQNELRPIAILRAANNIRAALGNTGIEYDETIIEGNNRITIEGKANTINELNAYTAALGKSGTFELVAPPKSLKRAGQTKVTFTVTLDYTHSEPPPTKVETAAATMPPPHAPLPAAVSADTSVAEVESEDEE</sequence>
<evidence type="ECO:0000256" key="2">
    <source>
        <dbReference type="SAM" id="Phobius"/>
    </source>
</evidence>
<evidence type="ECO:0008006" key="5">
    <source>
        <dbReference type="Google" id="ProtNLM"/>
    </source>
</evidence>
<feature type="region of interest" description="Disordered" evidence="1">
    <location>
        <begin position="374"/>
        <end position="415"/>
    </location>
</feature>
<keyword evidence="2" id="KW-1133">Transmembrane helix</keyword>
<reference evidence="3 4" key="1">
    <citation type="submission" date="2023-11" db="EMBL/GenBank/DDBJ databases">
        <title>Coraliomargarita sp. nov., isolated from marine algae.</title>
        <authorList>
            <person name="Lee J.K."/>
            <person name="Baek J.H."/>
            <person name="Kim J.M."/>
            <person name="Choi D.G."/>
            <person name="Jeon C.O."/>
        </authorList>
    </citation>
    <scope>NUCLEOTIDE SEQUENCE [LARGE SCALE GENOMIC DNA]</scope>
    <source>
        <strain evidence="3 4">J2-16</strain>
    </source>
</reference>
<dbReference type="RefSeq" id="WP_319831581.1">
    <property type="nucleotide sequence ID" value="NZ_CP138858.1"/>
</dbReference>
<keyword evidence="4" id="KW-1185">Reference proteome</keyword>
<proteinExistence type="predicted"/>
<name>A0ABZ0RES4_9BACT</name>
<keyword evidence="2" id="KW-0812">Transmembrane</keyword>
<evidence type="ECO:0000313" key="3">
    <source>
        <dbReference type="EMBL" id="WPJ94665.1"/>
    </source>
</evidence>
<dbReference type="Proteomes" id="UP001324993">
    <property type="component" value="Chromosome"/>
</dbReference>
<evidence type="ECO:0000313" key="4">
    <source>
        <dbReference type="Proteomes" id="UP001324993"/>
    </source>
</evidence>
<organism evidence="3 4">
    <name type="scientific">Coraliomargarita algicola</name>
    <dbReference type="NCBI Taxonomy" id="3092156"/>
    <lineage>
        <taxon>Bacteria</taxon>
        <taxon>Pseudomonadati</taxon>
        <taxon>Verrucomicrobiota</taxon>
        <taxon>Opitutia</taxon>
        <taxon>Puniceicoccales</taxon>
        <taxon>Coraliomargaritaceae</taxon>
        <taxon>Coraliomargarita</taxon>
    </lineage>
</organism>
<feature type="transmembrane region" description="Helical" evidence="2">
    <location>
        <begin position="231"/>
        <end position="253"/>
    </location>
</feature>
<dbReference type="EMBL" id="CP138858">
    <property type="protein sequence ID" value="WPJ94665.1"/>
    <property type="molecule type" value="Genomic_DNA"/>
</dbReference>
<accession>A0ABZ0RES4</accession>
<keyword evidence="2" id="KW-0472">Membrane</keyword>